<dbReference type="EMBL" id="JBFXLT010000070">
    <property type="protein sequence ID" value="KAL2810537.1"/>
    <property type="molecule type" value="Genomic_DNA"/>
</dbReference>
<organism evidence="2 3">
    <name type="scientific">Aspergillus granulosus</name>
    <dbReference type="NCBI Taxonomy" id="176169"/>
    <lineage>
        <taxon>Eukaryota</taxon>
        <taxon>Fungi</taxon>
        <taxon>Dikarya</taxon>
        <taxon>Ascomycota</taxon>
        <taxon>Pezizomycotina</taxon>
        <taxon>Eurotiomycetes</taxon>
        <taxon>Eurotiomycetidae</taxon>
        <taxon>Eurotiales</taxon>
        <taxon>Aspergillaceae</taxon>
        <taxon>Aspergillus</taxon>
        <taxon>Aspergillus subgen. Nidulantes</taxon>
    </lineage>
</organism>
<reference evidence="2 3" key="1">
    <citation type="submission" date="2024-07" db="EMBL/GenBank/DDBJ databases">
        <title>Section-level genome sequencing and comparative genomics of Aspergillus sections Usti and Cavernicolus.</title>
        <authorList>
            <consortium name="Lawrence Berkeley National Laboratory"/>
            <person name="Nybo J.L."/>
            <person name="Vesth T.C."/>
            <person name="Theobald S."/>
            <person name="Frisvad J.C."/>
            <person name="Larsen T.O."/>
            <person name="Kjaerboelling I."/>
            <person name="Rothschild-Mancinelli K."/>
            <person name="Lyhne E.K."/>
            <person name="Kogle M.E."/>
            <person name="Barry K."/>
            <person name="Clum A."/>
            <person name="Na H."/>
            <person name="Ledsgaard L."/>
            <person name="Lin J."/>
            <person name="Lipzen A."/>
            <person name="Kuo A."/>
            <person name="Riley R."/>
            <person name="Mondo S."/>
            <person name="Labutti K."/>
            <person name="Haridas S."/>
            <person name="Pangalinan J."/>
            <person name="Salamov A.A."/>
            <person name="Simmons B.A."/>
            <person name="Magnuson J.K."/>
            <person name="Chen J."/>
            <person name="Drula E."/>
            <person name="Henrissat B."/>
            <person name="Wiebenga A."/>
            <person name="Lubbers R.J."/>
            <person name="Gomes A.C."/>
            <person name="Makela M.R."/>
            <person name="Stajich J."/>
            <person name="Grigoriev I.V."/>
            <person name="Mortensen U.H."/>
            <person name="De Vries R.P."/>
            <person name="Baker S.E."/>
            <person name="Andersen M.R."/>
        </authorList>
    </citation>
    <scope>NUCLEOTIDE SEQUENCE [LARGE SCALE GENOMIC DNA]</scope>
    <source>
        <strain evidence="2 3">CBS 588.65</strain>
    </source>
</reference>
<accession>A0ABR4H6V3</accession>
<comment type="caution">
    <text evidence="2">The sequence shown here is derived from an EMBL/GenBank/DDBJ whole genome shotgun (WGS) entry which is preliminary data.</text>
</comment>
<dbReference type="Proteomes" id="UP001610334">
    <property type="component" value="Unassembled WGS sequence"/>
</dbReference>
<sequence>MRASFITSFLLAVSSVHAQPGPHKESQAIYVLRNSPDNAVIGLPIQKNGLLGKPVVTSTGGVGEPGVDSDGIPAGPDSLFSQGALTVADEYVFAVNPGDNTLSQLKVSFHNPSKLTLVGSPAKIPGEFPNTVAASSKGNLVCVGTTGAKAGVSCTTYSAKGLGELDALRPFDLNQTTPAVGPPNTVSHVLFSTDGSALYAIVKGDGTPENPGFFSVFPVKYGCKPETAAYVSRADIRSSPEGTDLLFGAAIIPSSGLVFVTDPGFGVSIIEVNPETHIATALNNVKIPGQSAICWAAYSQKTSSVFLTDVLVNRLVEVDAEDGEILLTADLPNDDPGLVDLWVVGRHVYALSPGNGTTDAAITVFDFVKNEQVQRVSLLGVGAGPSAMGMAYIEI</sequence>
<evidence type="ECO:0000256" key="1">
    <source>
        <dbReference type="SAM" id="SignalP"/>
    </source>
</evidence>
<dbReference type="SUPFAM" id="SSF63829">
    <property type="entry name" value="Calcium-dependent phosphotriesterase"/>
    <property type="match status" value="1"/>
</dbReference>
<keyword evidence="1" id="KW-0732">Signal</keyword>
<protein>
    <recommendedName>
        <fullName evidence="4">3-carboxymuconate cyclase</fullName>
    </recommendedName>
</protein>
<dbReference type="InterPro" id="IPR011044">
    <property type="entry name" value="Quino_amine_DH_bsu"/>
</dbReference>
<feature type="chain" id="PRO_5045791801" description="3-carboxymuconate cyclase" evidence="1">
    <location>
        <begin position="19"/>
        <end position="395"/>
    </location>
</feature>
<gene>
    <name evidence="2" type="ORF">BJX63DRAFT_423000</name>
</gene>
<dbReference type="InterPro" id="IPR015943">
    <property type="entry name" value="WD40/YVTN_repeat-like_dom_sf"/>
</dbReference>
<evidence type="ECO:0008006" key="4">
    <source>
        <dbReference type="Google" id="ProtNLM"/>
    </source>
</evidence>
<feature type="signal peptide" evidence="1">
    <location>
        <begin position="1"/>
        <end position="18"/>
    </location>
</feature>
<keyword evidence="3" id="KW-1185">Reference proteome</keyword>
<proteinExistence type="predicted"/>
<dbReference type="SUPFAM" id="SSF50969">
    <property type="entry name" value="YVTN repeat-like/Quinoprotein amine dehydrogenase"/>
    <property type="match status" value="1"/>
</dbReference>
<dbReference type="Gene3D" id="2.130.10.10">
    <property type="entry name" value="YVTN repeat-like/Quinoprotein amine dehydrogenase"/>
    <property type="match status" value="2"/>
</dbReference>
<evidence type="ECO:0000313" key="2">
    <source>
        <dbReference type="EMBL" id="KAL2810537.1"/>
    </source>
</evidence>
<name>A0ABR4H6V3_9EURO</name>
<evidence type="ECO:0000313" key="3">
    <source>
        <dbReference type="Proteomes" id="UP001610334"/>
    </source>
</evidence>